<comment type="caution">
    <text evidence="3">The sequence shown here is derived from an EMBL/GenBank/DDBJ whole genome shotgun (WGS) entry which is preliminary data.</text>
</comment>
<dbReference type="AlphaFoldDB" id="A0A4R6LNP3"/>
<feature type="transmembrane region" description="Helical" evidence="1">
    <location>
        <begin position="59"/>
        <end position="80"/>
    </location>
</feature>
<organism evidence="3 4">
    <name type="scientific">Halanaerobium saccharolyticum</name>
    <dbReference type="NCBI Taxonomy" id="43595"/>
    <lineage>
        <taxon>Bacteria</taxon>
        <taxon>Bacillati</taxon>
        <taxon>Bacillota</taxon>
        <taxon>Clostridia</taxon>
        <taxon>Halanaerobiales</taxon>
        <taxon>Halanaerobiaceae</taxon>
        <taxon>Halanaerobium</taxon>
    </lineage>
</organism>
<name>A0A4R6LNP3_9FIRM</name>
<keyword evidence="1" id="KW-1133">Transmembrane helix</keyword>
<dbReference type="EMBL" id="SNWX01000022">
    <property type="protein sequence ID" value="TDO84329.1"/>
    <property type="molecule type" value="Genomic_DNA"/>
</dbReference>
<dbReference type="PIRSF" id="PIRSF019083">
    <property type="entry name" value="UCP019083_VanZ"/>
    <property type="match status" value="1"/>
</dbReference>
<dbReference type="Proteomes" id="UP000295064">
    <property type="component" value="Unassembled WGS sequence"/>
</dbReference>
<evidence type="ECO:0000313" key="3">
    <source>
        <dbReference type="EMBL" id="TDO84329.1"/>
    </source>
</evidence>
<reference evidence="3 4" key="1">
    <citation type="submission" date="2019-03" db="EMBL/GenBank/DDBJ databases">
        <title>Subsurface microbial communities from deep shales in Ohio and West Virginia, USA.</title>
        <authorList>
            <person name="Wrighton K."/>
        </authorList>
    </citation>
    <scope>NUCLEOTIDE SEQUENCE [LARGE SCALE GENOMIC DNA]</scope>
    <source>
        <strain evidence="3 4">MA284_T2</strain>
    </source>
</reference>
<proteinExistence type="predicted"/>
<evidence type="ECO:0000313" key="4">
    <source>
        <dbReference type="Proteomes" id="UP000295064"/>
    </source>
</evidence>
<dbReference type="NCBIfam" id="NF037970">
    <property type="entry name" value="vanZ_1"/>
    <property type="match status" value="1"/>
</dbReference>
<gene>
    <name evidence="3" type="ORF">DFR79_1227</name>
</gene>
<evidence type="ECO:0000256" key="1">
    <source>
        <dbReference type="SAM" id="Phobius"/>
    </source>
</evidence>
<keyword evidence="1" id="KW-0472">Membrane</keyword>
<keyword evidence="1" id="KW-0812">Transmembrane</keyword>
<feature type="transmembrane region" description="Helical" evidence="1">
    <location>
        <begin position="87"/>
        <end position="105"/>
    </location>
</feature>
<sequence>MIRKMSAWIFVVIWMGLIFNFSAQNGAESSRMSQGISKKLYELFNNLPLVELEFSFFHSFIRQAAHFFVFFVLALLLINAFRMSGVVIRYSIFYTLLIAVIYAALDEYHQSFVPGRAAELKDIFTDTLGILVGVGFYRTVIFIFNFF</sequence>
<feature type="transmembrane region" description="Helical" evidence="1">
    <location>
        <begin position="128"/>
        <end position="146"/>
    </location>
</feature>
<feature type="domain" description="VanZ-like" evidence="2">
    <location>
        <begin position="8"/>
        <end position="139"/>
    </location>
</feature>
<dbReference type="RefSeq" id="WP_133515670.1">
    <property type="nucleotide sequence ID" value="NZ_SNWX01000022.1"/>
</dbReference>
<accession>A0A4R6LNP3</accession>
<dbReference type="InterPro" id="IPR006976">
    <property type="entry name" value="VanZ-like"/>
</dbReference>
<dbReference type="InterPro" id="IPR016747">
    <property type="entry name" value="Phosphotransbutyrylase"/>
</dbReference>
<dbReference type="Pfam" id="PF04892">
    <property type="entry name" value="VanZ"/>
    <property type="match status" value="1"/>
</dbReference>
<dbReference type="OrthoDB" id="291892at2"/>
<protein>
    <submittedName>
        <fullName evidence="3">VanZ family protein</fullName>
    </submittedName>
</protein>
<evidence type="ECO:0000259" key="2">
    <source>
        <dbReference type="Pfam" id="PF04892"/>
    </source>
</evidence>